<dbReference type="Proteomes" id="UP000801492">
    <property type="component" value="Unassembled WGS sequence"/>
</dbReference>
<organism evidence="1 2">
    <name type="scientific">Ignelater luminosus</name>
    <name type="common">Cucubano</name>
    <name type="synonym">Pyrophorus luminosus</name>
    <dbReference type="NCBI Taxonomy" id="2038154"/>
    <lineage>
        <taxon>Eukaryota</taxon>
        <taxon>Metazoa</taxon>
        <taxon>Ecdysozoa</taxon>
        <taxon>Arthropoda</taxon>
        <taxon>Hexapoda</taxon>
        <taxon>Insecta</taxon>
        <taxon>Pterygota</taxon>
        <taxon>Neoptera</taxon>
        <taxon>Endopterygota</taxon>
        <taxon>Coleoptera</taxon>
        <taxon>Polyphaga</taxon>
        <taxon>Elateriformia</taxon>
        <taxon>Elateroidea</taxon>
        <taxon>Elateridae</taxon>
        <taxon>Agrypninae</taxon>
        <taxon>Pyrophorini</taxon>
        <taxon>Ignelater</taxon>
    </lineage>
</organism>
<proteinExistence type="predicted"/>
<reference evidence="1" key="1">
    <citation type="submission" date="2019-08" db="EMBL/GenBank/DDBJ databases">
        <title>The genome of the North American firefly Photinus pyralis.</title>
        <authorList>
            <consortium name="Photinus pyralis genome working group"/>
            <person name="Fallon T.R."/>
            <person name="Sander Lower S.E."/>
            <person name="Weng J.-K."/>
        </authorList>
    </citation>
    <scope>NUCLEOTIDE SEQUENCE</scope>
    <source>
        <strain evidence="1">TRF0915ILg1</strain>
        <tissue evidence="1">Whole body</tissue>
    </source>
</reference>
<name>A0A8K0G4X3_IGNLU</name>
<dbReference type="EMBL" id="VTPC01088607">
    <property type="protein sequence ID" value="KAF2886124.1"/>
    <property type="molecule type" value="Genomic_DNA"/>
</dbReference>
<keyword evidence="2" id="KW-1185">Reference proteome</keyword>
<accession>A0A8K0G4X3</accession>
<dbReference type="AlphaFoldDB" id="A0A8K0G4X3"/>
<gene>
    <name evidence="1" type="ORF">ILUMI_20049</name>
</gene>
<sequence length="153" mass="17339">MKFIIVVPAFSAFVQAERDLSKFTPRARFVLPNHAPPVLPKVVDGEEADLHQYPYMYCQRRVVVTLSSNINLDGTTSQAVRLYQGSNSLEGKEAIVSRWGRYSDSSGSISPVLRHASDKLPLTVPKVVAGEEAERHQYRYMVCLLYFESRQFD</sequence>
<dbReference type="OrthoDB" id="5565075at2759"/>
<evidence type="ECO:0000313" key="2">
    <source>
        <dbReference type="Proteomes" id="UP000801492"/>
    </source>
</evidence>
<comment type="caution">
    <text evidence="1">The sequence shown here is derived from an EMBL/GenBank/DDBJ whole genome shotgun (WGS) entry which is preliminary data.</text>
</comment>
<protein>
    <submittedName>
        <fullName evidence="1">Uncharacterized protein</fullName>
    </submittedName>
</protein>
<evidence type="ECO:0000313" key="1">
    <source>
        <dbReference type="EMBL" id="KAF2886124.1"/>
    </source>
</evidence>